<accession>A0ABP8JMC6</accession>
<evidence type="ECO:0000256" key="14">
    <source>
        <dbReference type="RuleBase" id="RU366012"/>
    </source>
</evidence>
<dbReference type="PANTHER" id="PTHR48086:SF3">
    <property type="entry name" value="SODIUM_PROLINE SYMPORTER"/>
    <property type="match status" value="1"/>
</dbReference>
<keyword evidence="9 14" id="KW-0406">Ion transport</keyword>
<keyword evidence="4 14" id="KW-1003">Cell membrane</keyword>
<comment type="subcellular location">
    <subcellularLocation>
        <location evidence="1 14">Cell membrane</location>
        <topology evidence="1 14">Multi-pass membrane protein</topology>
    </subcellularLocation>
</comment>
<evidence type="ECO:0000256" key="10">
    <source>
        <dbReference type="ARBA" id="ARBA00023136"/>
    </source>
</evidence>
<keyword evidence="11 14" id="KW-0739">Sodium transport</keyword>
<keyword evidence="5 14" id="KW-0812">Transmembrane</keyword>
<evidence type="ECO:0000256" key="8">
    <source>
        <dbReference type="ARBA" id="ARBA00023053"/>
    </source>
</evidence>
<proteinExistence type="inferred from homology"/>
<feature type="transmembrane region" description="Helical" evidence="14">
    <location>
        <begin position="73"/>
        <end position="91"/>
    </location>
</feature>
<dbReference type="Gene3D" id="1.20.1730.10">
    <property type="entry name" value="Sodium/glucose cotransporter"/>
    <property type="match status" value="1"/>
</dbReference>
<feature type="transmembrane region" description="Helical" evidence="14">
    <location>
        <begin position="451"/>
        <end position="468"/>
    </location>
</feature>
<evidence type="ECO:0000256" key="9">
    <source>
        <dbReference type="ARBA" id="ARBA00023065"/>
    </source>
</evidence>
<feature type="transmembrane region" description="Helical" evidence="14">
    <location>
        <begin position="366"/>
        <end position="387"/>
    </location>
</feature>
<dbReference type="PROSITE" id="PS50283">
    <property type="entry name" value="NA_SOLUT_SYMP_3"/>
    <property type="match status" value="1"/>
</dbReference>
<feature type="transmembrane region" description="Helical" evidence="14">
    <location>
        <begin position="421"/>
        <end position="439"/>
    </location>
</feature>
<dbReference type="InterPro" id="IPR038377">
    <property type="entry name" value="Na/Glc_symporter_sf"/>
</dbReference>
<keyword evidence="7 14" id="KW-1133">Transmembrane helix</keyword>
<keyword evidence="3 14" id="KW-0813">Transport</keyword>
<evidence type="ECO:0000313" key="16">
    <source>
        <dbReference type="Proteomes" id="UP001500642"/>
    </source>
</evidence>
<evidence type="ECO:0000256" key="3">
    <source>
        <dbReference type="ARBA" id="ARBA00022448"/>
    </source>
</evidence>
<feature type="transmembrane region" description="Helical" evidence="14">
    <location>
        <begin position="317"/>
        <end position="345"/>
    </location>
</feature>
<keyword evidence="10 14" id="KW-0472">Membrane</keyword>
<evidence type="ECO:0000256" key="6">
    <source>
        <dbReference type="ARBA" id="ARBA00022847"/>
    </source>
</evidence>
<keyword evidence="8 14" id="KW-0915">Sodium</keyword>
<gene>
    <name evidence="15" type="primary">putP</name>
    <name evidence="15" type="ORF">GCM10023167_22000</name>
</gene>
<dbReference type="NCBIfam" id="TIGR00813">
    <property type="entry name" value="sss"/>
    <property type="match status" value="1"/>
</dbReference>
<comment type="function">
    <text evidence="14">Catalyzes the sodium-dependent uptake of extracellular L-proline.</text>
</comment>
<feature type="transmembrane region" description="Helical" evidence="14">
    <location>
        <begin position="393"/>
        <end position="414"/>
    </location>
</feature>
<keyword evidence="14" id="KW-0029">Amino-acid transport</keyword>
<feature type="transmembrane region" description="Helical" evidence="14">
    <location>
        <begin position="122"/>
        <end position="142"/>
    </location>
</feature>
<dbReference type="CDD" id="cd11475">
    <property type="entry name" value="SLC5sbd_PutP"/>
    <property type="match status" value="1"/>
</dbReference>
<dbReference type="Pfam" id="PF00474">
    <property type="entry name" value="SSF"/>
    <property type="match status" value="1"/>
</dbReference>
<dbReference type="InterPro" id="IPR050277">
    <property type="entry name" value="Sodium:Solute_Symporter"/>
</dbReference>
<feature type="transmembrane region" description="Helical" evidence="14">
    <location>
        <begin position="154"/>
        <end position="179"/>
    </location>
</feature>
<evidence type="ECO:0000256" key="4">
    <source>
        <dbReference type="ARBA" id="ARBA00022475"/>
    </source>
</evidence>
<protein>
    <recommendedName>
        <fullName evidence="14">Sodium/proline symporter</fullName>
    </recommendedName>
    <alternativeName>
        <fullName evidence="14">Proline permease</fullName>
    </alternativeName>
</protein>
<name>A0ABP8JMC6_9MICO</name>
<evidence type="ECO:0000256" key="11">
    <source>
        <dbReference type="ARBA" id="ARBA00023201"/>
    </source>
</evidence>
<evidence type="ECO:0000256" key="13">
    <source>
        <dbReference type="RuleBase" id="RU362091"/>
    </source>
</evidence>
<dbReference type="PANTHER" id="PTHR48086">
    <property type="entry name" value="SODIUM/PROLINE SYMPORTER-RELATED"/>
    <property type="match status" value="1"/>
</dbReference>
<feature type="transmembrane region" description="Helical" evidence="14">
    <location>
        <begin position="273"/>
        <end position="297"/>
    </location>
</feature>
<dbReference type="RefSeq" id="WP_265809651.1">
    <property type="nucleotide sequence ID" value="NZ_BAABGL010000017.1"/>
</dbReference>
<reference evidence="16" key="1">
    <citation type="journal article" date="2019" name="Int. J. Syst. Evol. Microbiol.">
        <title>The Global Catalogue of Microorganisms (GCM) 10K type strain sequencing project: providing services to taxonomists for standard genome sequencing and annotation.</title>
        <authorList>
            <consortium name="The Broad Institute Genomics Platform"/>
            <consortium name="The Broad Institute Genome Sequencing Center for Infectious Disease"/>
            <person name="Wu L."/>
            <person name="Ma J."/>
        </authorList>
    </citation>
    <scope>NUCLEOTIDE SEQUENCE [LARGE SCALE GENOMIC DNA]</scope>
    <source>
        <strain evidence="16">JCM 17808</strain>
    </source>
</reference>
<feature type="transmembrane region" description="Helical" evidence="14">
    <location>
        <begin position="6"/>
        <end position="24"/>
    </location>
</feature>
<evidence type="ECO:0000256" key="7">
    <source>
        <dbReference type="ARBA" id="ARBA00022989"/>
    </source>
</evidence>
<dbReference type="EMBL" id="BAABGL010000017">
    <property type="protein sequence ID" value="GAA4393198.1"/>
    <property type="molecule type" value="Genomic_DNA"/>
</dbReference>
<sequence length="518" mass="55057">MNLETIFLIIYFIAMIAIGVWAMRRGTQDSEGFLLGGRSLGPAVTALRLQSSSMSGYMFLGAGSLGYTQGYFGMWYAMGDIGGGVLNLSILGRRMRKLSQILGSLTSIEYLEHRYPSRWTRLIAAPIALFCIFFYVMSQFIAGGRGLEMVTGVPYVWALAIAIGVIVAYTFLGGYLAVAYTDFVQAIIMVIGMLWILIATLMAVGGLTAGNTAVAEINPNLLSMWGPDGIAGVQWGVIIGALLVFSIGYMGWPHVNVSHMAMKNPSVARRAGLYATVYNLLFIPAPYLIGVLALIIVPNLADPELAIFEVADIVLPAFAVGIVMAAIMAAIMSTADALLLQSGTIASYDLFRRFINPRMTDRQSVWVSRITVLLLAIIGYVVAIVGAPAVAQVVIFSTTVLGAAFVPAYVCAAWWKKANTVGAISSMIVGTVVVVVWQFSGLVDVTGIDPMGVGILASTLAMIIGSLVTQRTSPVPAHVHEALVETDRVGPIPARLLTGQNPALGGQVPGTHGSADRA</sequence>
<dbReference type="InterPro" id="IPR001734">
    <property type="entry name" value="Na/solute_symporter"/>
</dbReference>
<feature type="transmembrane region" description="Helical" evidence="14">
    <location>
        <begin position="229"/>
        <end position="252"/>
    </location>
</feature>
<comment type="caution">
    <text evidence="15">The sequence shown here is derived from an EMBL/GenBank/DDBJ whole genome shotgun (WGS) entry which is preliminary data.</text>
</comment>
<evidence type="ECO:0000256" key="2">
    <source>
        <dbReference type="ARBA" id="ARBA00006434"/>
    </source>
</evidence>
<feature type="transmembrane region" description="Helical" evidence="14">
    <location>
        <begin position="186"/>
        <end position="209"/>
    </location>
</feature>
<evidence type="ECO:0000256" key="12">
    <source>
        <dbReference type="ARBA" id="ARBA00033708"/>
    </source>
</evidence>
<keyword evidence="6 14" id="KW-0769">Symport</keyword>
<comment type="similarity">
    <text evidence="2 13">Belongs to the sodium:solute symporter (SSF) (TC 2.A.21) family.</text>
</comment>
<evidence type="ECO:0000256" key="1">
    <source>
        <dbReference type="ARBA" id="ARBA00004651"/>
    </source>
</evidence>
<dbReference type="Proteomes" id="UP001500642">
    <property type="component" value="Unassembled WGS sequence"/>
</dbReference>
<dbReference type="InterPro" id="IPR011851">
    <property type="entry name" value="Na/Pro_symporter"/>
</dbReference>
<evidence type="ECO:0000256" key="5">
    <source>
        <dbReference type="ARBA" id="ARBA00022692"/>
    </source>
</evidence>
<comment type="catalytic activity">
    <reaction evidence="12">
        <text>L-proline(in) + Na(+)(in) = L-proline(out) + Na(+)(out)</text>
        <dbReference type="Rhea" id="RHEA:28967"/>
        <dbReference type="ChEBI" id="CHEBI:29101"/>
        <dbReference type="ChEBI" id="CHEBI:60039"/>
    </reaction>
</comment>
<keyword evidence="16" id="KW-1185">Reference proteome</keyword>
<organism evidence="15 16">
    <name type="scientific">Brevibacterium pityocampae</name>
    <dbReference type="NCBI Taxonomy" id="506594"/>
    <lineage>
        <taxon>Bacteria</taxon>
        <taxon>Bacillati</taxon>
        <taxon>Actinomycetota</taxon>
        <taxon>Actinomycetes</taxon>
        <taxon>Micrococcales</taxon>
        <taxon>Brevibacteriaceae</taxon>
        <taxon>Brevibacterium</taxon>
    </lineage>
</organism>
<evidence type="ECO:0000313" key="15">
    <source>
        <dbReference type="EMBL" id="GAA4393198.1"/>
    </source>
</evidence>